<name>A0ABY1HIP0_9GAMM</name>
<feature type="transmembrane region" description="Helical" evidence="1">
    <location>
        <begin position="165"/>
        <end position="189"/>
    </location>
</feature>
<gene>
    <name evidence="2" type="ORF">MT2528_4027</name>
</gene>
<keyword evidence="1" id="KW-0812">Transmembrane</keyword>
<dbReference type="Proteomes" id="UP000182660">
    <property type="component" value="Unassembled WGS sequence"/>
</dbReference>
<feature type="transmembrane region" description="Helical" evidence="1">
    <location>
        <begin position="133"/>
        <end position="153"/>
    </location>
</feature>
<keyword evidence="1" id="KW-0472">Membrane</keyword>
<dbReference type="EMBL" id="FPLJ01000096">
    <property type="protein sequence ID" value="SGZ00405.1"/>
    <property type="molecule type" value="Genomic_DNA"/>
</dbReference>
<evidence type="ECO:0000313" key="2">
    <source>
        <dbReference type="EMBL" id="SGZ00405.1"/>
    </source>
</evidence>
<accession>A0ABY1HIP0</accession>
<organism evidence="2 3">
    <name type="scientific">Moritella viscosa</name>
    <dbReference type="NCBI Taxonomy" id="80854"/>
    <lineage>
        <taxon>Bacteria</taxon>
        <taxon>Pseudomonadati</taxon>
        <taxon>Pseudomonadota</taxon>
        <taxon>Gammaproteobacteria</taxon>
        <taxon>Alteromonadales</taxon>
        <taxon>Moritellaceae</taxon>
        <taxon>Moritella</taxon>
    </lineage>
</organism>
<reference evidence="2 3" key="1">
    <citation type="submission" date="2016-11" db="EMBL/GenBank/DDBJ databases">
        <authorList>
            <person name="Klemetsen T."/>
        </authorList>
    </citation>
    <scope>NUCLEOTIDE SEQUENCE [LARGE SCALE GENOMIC DNA]</scope>
    <source>
        <strain evidence="2">MT 2528</strain>
    </source>
</reference>
<proteinExistence type="predicted"/>
<evidence type="ECO:0000313" key="3">
    <source>
        <dbReference type="Proteomes" id="UP000182660"/>
    </source>
</evidence>
<evidence type="ECO:0000256" key="1">
    <source>
        <dbReference type="SAM" id="Phobius"/>
    </source>
</evidence>
<sequence>MELLFTNLYLLCANYISLFLGSLMMFIAIYKLVEHGKNPNDPRNKLSTALVIMIGGALLTNINASVSMFTATLTNNEGHCFVVYQDGEKVEEINPNGGNCYNQDGADLSPDLLKRLEESGSNSLEIMKKRVRILFSCFSAIGLIYFIKSVFLLKSVAEGSNNTTYGKVLTMMIFSTLVMDMNNTLSIIIETVKQSTAL</sequence>
<keyword evidence="3" id="KW-1185">Reference proteome</keyword>
<feature type="transmembrane region" description="Helical" evidence="1">
    <location>
        <begin position="7"/>
        <end position="30"/>
    </location>
</feature>
<comment type="caution">
    <text evidence="2">The sequence shown here is derived from an EMBL/GenBank/DDBJ whole genome shotgun (WGS) entry which is preliminary data.</text>
</comment>
<protein>
    <submittedName>
        <fullName evidence="2">Uncharacterized protein</fullName>
    </submittedName>
</protein>
<keyword evidence="1" id="KW-1133">Transmembrane helix</keyword>
<feature type="transmembrane region" description="Helical" evidence="1">
    <location>
        <begin position="50"/>
        <end position="69"/>
    </location>
</feature>